<dbReference type="NCBIfam" id="TIGR00219">
    <property type="entry name" value="mreC"/>
    <property type="match status" value="1"/>
</dbReference>
<reference evidence="8 9" key="1">
    <citation type="submission" date="2016-10" db="EMBL/GenBank/DDBJ databases">
        <authorList>
            <person name="de Groot N.N."/>
        </authorList>
    </citation>
    <scope>NUCLEOTIDE SEQUENCE [LARGE SCALE GENOMIC DNA]</scope>
    <source>
        <strain evidence="8 9">CGMCC 1.6291</strain>
    </source>
</reference>
<evidence type="ECO:0000256" key="5">
    <source>
        <dbReference type="PIRNR" id="PIRNR038471"/>
    </source>
</evidence>
<proteinExistence type="inferred from homology"/>
<evidence type="ECO:0000256" key="1">
    <source>
        <dbReference type="ARBA" id="ARBA00009369"/>
    </source>
</evidence>
<dbReference type="Pfam" id="PF04085">
    <property type="entry name" value="MreC"/>
    <property type="match status" value="1"/>
</dbReference>
<dbReference type="GO" id="GO:0005886">
    <property type="term" value="C:plasma membrane"/>
    <property type="evidence" value="ECO:0007669"/>
    <property type="project" value="TreeGrafter"/>
</dbReference>
<dbReference type="PANTHER" id="PTHR34138:SF1">
    <property type="entry name" value="CELL SHAPE-DETERMINING PROTEIN MREC"/>
    <property type="match status" value="1"/>
</dbReference>
<feature type="domain" description="Rod shape-determining protein MreC beta-barrel core" evidence="7">
    <location>
        <begin position="100"/>
        <end position="244"/>
    </location>
</feature>
<accession>A0A1H8VD14</accession>
<dbReference type="InterPro" id="IPR007221">
    <property type="entry name" value="MreC"/>
</dbReference>
<keyword evidence="3 5" id="KW-0133">Cell shape</keyword>
<dbReference type="EMBL" id="FOEG01000011">
    <property type="protein sequence ID" value="SEP13114.1"/>
    <property type="molecule type" value="Genomic_DNA"/>
</dbReference>
<dbReference type="Gene3D" id="2.40.10.350">
    <property type="entry name" value="Rod shape-determining protein MreC, domain 2"/>
    <property type="match status" value="1"/>
</dbReference>
<evidence type="ECO:0000259" key="7">
    <source>
        <dbReference type="Pfam" id="PF04085"/>
    </source>
</evidence>
<comment type="function">
    <text evidence="5">Involved in formation and maintenance of cell shape.</text>
</comment>
<dbReference type="AlphaFoldDB" id="A0A1H8VD14"/>
<dbReference type="PIRSF" id="PIRSF038471">
    <property type="entry name" value="MreC"/>
    <property type="match status" value="1"/>
</dbReference>
<protein>
    <recommendedName>
        <fullName evidence="2 5">Cell shape-determining protein MreC</fullName>
    </recommendedName>
    <alternativeName>
        <fullName evidence="4 5">Cell shape protein MreC</fullName>
    </alternativeName>
</protein>
<evidence type="ECO:0000313" key="8">
    <source>
        <dbReference type="EMBL" id="SEP13114.1"/>
    </source>
</evidence>
<feature type="region of interest" description="Disordered" evidence="6">
    <location>
        <begin position="244"/>
        <end position="265"/>
    </location>
</feature>
<dbReference type="STRING" id="406100.SAMN04488052_11164"/>
<evidence type="ECO:0000256" key="4">
    <source>
        <dbReference type="ARBA" id="ARBA00032089"/>
    </source>
</evidence>
<evidence type="ECO:0000256" key="2">
    <source>
        <dbReference type="ARBA" id="ARBA00013855"/>
    </source>
</evidence>
<keyword evidence="9" id="KW-1185">Reference proteome</keyword>
<sequence>MSLDHRQHLTEPVRSAIQTTVHPFHYAVNVPFDLFSFASERLASRSALIEENARLRDQQLLNEARLQRLDQLERENIRLQGLLGSAYEVEESVLIAELMRVDLDPYRHLLRVDKGTRSGARTGQAVIDANGIMGQVDSVSRSSAVVRLITDPSHAIPVEVNRNGLRSIAVGSGNLQELDLPHLPNNADIEEGDLLITSGLAGRFPRGYPVAEVTEVERQPGEAFARVTARPLAQLDRSREMLLVRTRERQDPDEDLDPLDDLDQLEELQELEDLAREEAR</sequence>
<name>A0A1H8VD14_9GAMM</name>
<evidence type="ECO:0000256" key="3">
    <source>
        <dbReference type="ARBA" id="ARBA00022960"/>
    </source>
</evidence>
<dbReference type="Gene3D" id="2.40.10.340">
    <property type="entry name" value="Rod shape-determining protein MreC, domain 1"/>
    <property type="match status" value="1"/>
</dbReference>
<dbReference type="GO" id="GO:0008360">
    <property type="term" value="P:regulation of cell shape"/>
    <property type="evidence" value="ECO:0007669"/>
    <property type="project" value="UniProtKB-KW"/>
</dbReference>
<comment type="similarity">
    <text evidence="1 5">Belongs to the MreC family.</text>
</comment>
<evidence type="ECO:0000313" key="9">
    <source>
        <dbReference type="Proteomes" id="UP000199657"/>
    </source>
</evidence>
<dbReference type="InterPro" id="IPR055342">
    <property type="entry name" value="MreC_beta-barrel_core"/>
</dbReference>
<evidence type="ECO:0000256" key="6">
    <source>
        <dbReference type="SAM" id="MobiDB-lite"/>
    </source>
</evidence>
<organism evidence="8 9">
    <name type="scientific">Aquisalimonas asiatica</name>
    <dbReference type="NCBI Taxonomy" id="406100"/>
    <lineage>
        <taxon>Bacteria</taxon>
        <taxon>Pseudomonadati</taxon>
        <taxon>Pseudomonadota</taxon>
        <taxon>Gammaproteobacteria</taxon>
        <taxon>Chromatiales</taxon>
        <taxon>Ectothiorhodospiraceae</taxon>
        <taxon>Aquisalimonas</taxon>
    </lineage>
</organism>
<gene>
    <name evidence="8" type="ORF">SAMN04488052_11164</name>
</gene>
<dbReference type="Proteomes" id="UP000199657">
    <property type="component" value="Unassembled WGS sequence"/>
</dbReference>
<dbReference type="InterPro" id="IPR042177">
    <property type="entry name" value="Cell/Rod_1"/>
</dbReference>
<dbReference type="InterPro" id="IPR042175">
    <property type="entry name" value="Cell/Rod_MreC_2"/>
</dbReference>
<dbReference type="PANTHER" id="PTHR34138">
    <property type="entry name" value="CELL SHAPE-DETERMINING PROTEIN MREC"/>
    <property type="match status" value="1"/>
</dbReference>
<feature type="compositionally biased region" description="Acidic residues" evidence="6">
    <location>
        <begin position="251"/>
        <end position="265"/>
    </location>
</feature>